<keyword evidence="4 5" id="KW-0472">Membrane</keyword>
<organism evidence="6 7">
    <name type="scientific">Laodelphax striatellus</name>
    <name type="common">Small brown planthopper</name>
    <name type="synonym">Delphax striatella</name>
    <dbReference type="NCBI Taxonomy" id="195883"/>
    <lineage>
        <taxon>Eukaryota</taxon>
        <taxon>Metazoa</taxon>
        <taxon>Ecdysozoa</taxon>
        <taxon>Arthropoda</taxon>
        <taxon>Hexapoda</taxon>
        <taxon>Insecta</taxon>
        <taxon>Pterygota</taxon>
        <taxon>Neoptera</taxon>
        <taxon>Paraneoptera</taxon>
        <taxon>Hemiptera</taxon>
        <taxon>Auchenorrhyncha</taxon>
        <taxon>Fulgoroidea</taxon>
        <taxon>Delphacidae</taxon>
        <taxon>Criomorphinae</taxon>
        <taxon>Laodelphax</taxon>
    </lineage>
</organism>
<evidence type="ECO:0000256" key="1">
    <source>
        <dbReference type="ARBA" id="ARBA00004240"/>
    </source>
</evidence>
<keyword evidence="7" id="KW-1185">Reference proteome</keyword>
<dbReference type="AlphaFoldDB" id="A0A482X3N8"/>
<evidence type="ECO:0000313" key="7">
    <source>
        <dbReference type="Proteomes" id="UP000291343"/>
    </source>
</evidence>
<dbReference type="PANTHER" id="PTHR46378:SF1">
    <property type="entry name" value="STEROL REGULATORY ELEMENT-BINDING PROTEIN CLEAVAGE-ACTIVATING PROTEIN"/>
    <property type="match status" value="1"/>
</dbReference>
<dbReference type="InParanoid" id="A0A482X3N8"/>
<sequence>MIYNESLKFIDGLHDRLARLYPLHQKSTDQEGSGSGSGNSSDDSTLHIYYPGEFDYAELAPLSGIYALLFAYVYFFLRKIELVRSKIVISC</sequence>
<evidence type="ECO:0000256" key="2">
    <source>
        <dbReference type="ARBA" id="ARBA00004308"/>
    </source>
</evidence>
<accession>A0A482X3N8</accession>
<protein>
    <submittedName>
        <fullName evidence="6">Uncharacterized protein</fullName>
    </submittedName>
</protein>
<keyword evidence="5" id="KW-0812">Transmembrane</keyword>
<reference evidence="6 7" key="1">
    <citation type="journal article" date="2017" name="Gigascience">
        <title>Genome sequence of the small brown planthopper, Laodelphax striatellus.</title>
        <authorList>
            <person name="Zhu J."/>
            <person name="Jiang F."/>
            <person name="Wang X."/>
            <person name="Yang P."/>
            <person name="Bao Y."/>
            <person name="Zhao W."/>
            <person name="Wang W."/>
            <person name="Lu H."/>
            <person name="Wang Q."/>
            <person name="Cui N."/>
            <person name="Li J."/>
            <person name="Chen X."/>
            <person name="Luo L."/>
            <person name="Yu J."/>
            <person name="Kang L."/>
            <person name="Cui F."/>
        </authorList>
    </citation>
    <scope>NUCLEOTIDE SEQUENCE [LARGE SCALE GENOMIC DNA]</scope>
    <source>
        <strain evidence="6">Lst14</strain>
    </source>
</reference>
<name>A0A482X3N8_LAOST</name>
<dbReference type="OrthoDB" id="361494at2759"/>
<proteinExistence type="predicted"/>
<dbReference type="GO" id="GO:0032933">
    <property type="term" value="P:SREBP signaling pathway"/>
    <property type="evidence" value="ECO:0007669"/>
    <property type="project" value="InterPro"/>
</dbReference>
<comment type="caution">
    <text evidence="6">The sequence shown here is derived from an EMBL/GenBank/DDBJ whole genome shotgun (WGS) entry which is preliminary data.</text>
</comment>
<dbReference type="Proteomes" id="UP000291343">
    <property type="component" value="Unassembled WGS sequence"/>
</dbReference>
<evidence type="ECO:0000256" key="4">
    <source>
        <dbReference type="ARBA" id="ARBA00023136"/>
    </source>
</evidence>
<keyword evidence="5" id="KW-1133">Transmembrane helix</keyword>
<keyword evidence="3" id="KW-0256">Endoplasmic reticulum</keyword>
<evidence type="ECO:0000256" key="3">
    <source>
        <dbReference type="ARBA" id="ARBA00022824"/>
    </source>
</evidence>
<gene>
    <name evidence="6" type="ORF">LSTR_LSTR015778</name>
</gene>
<dbReference type="GO" id="GO:0045540">
    <property type="term" value="P:regulation of cholesterol biosynthetic process"/>
    <property type="evidence" value="ECO:0007669"/>
    <property type="project" value="TreeGrafter"/>
</dbReference>
<evidence type="ECO:0000256" key="5">
    <source>
        <dbReference type="SAM" id="Phobius"/>
    </source>
</evidence>
<dbReference type="STRING" id="195883.A0A482X3N8"/>
<dbReference type="EMBL" id="QKKF02018576">
    <property type="protein sequence ID" value="RZF40282.1"/>
    <property type="molecule type" value="Genomic_DNA"/>
</dbReference>
<dbReference type="GO" id="GO:0000139">
    <property type="term" value="C:Golgi membrane"/>
    <property type="evidence" value="ECO:0007669"/>
    <property type="project" value="InterPro"/>
</dbReference>
<dbReference type="GO" id="GO:0032934">
    <property type="term" value="F:sterol binding"/>
    <property type="evidence" value="ECO:0007669"/>
    <property type="project" value="InterPro"/>
</dbReference>
<dbReference type="PANTHER" id="PTHR46378">
    <property type="entry name" value="STEROL REGULATORY ELEMENT-BINDING PROTEIN CLEAVAGE-ACTIVATING PROTEIN"/>
    <property type="match status" value="1"/>
</dbReference>
<evidence type="ECO:0000313" key="6">
    <source>
        <dbReference type="EMBL" id="RZF40282.1"/>
    </source>
</evidence>
<dbReference type="GO" id="GO:0005789">
    <property type="term" value="C:endoplasmic reticulum membrane"/>
    <property type="evidence" value="ECO:0007669"/>
    <property type="project" value="InterPro"/>
</dbReference>
<dbReference type="InterPro" id="IPR030225">
    <property type="entry name" value="SCAP"/>
</dbReference>
<comment type="subcellular location">
    <subcellularLocation>
        <location evidence="2">Endomembrane system</location>
    </subcellularLocation>
    <subcellularLocation>
        <location evidence="1">Endoplasmic reticulum</location>
    </subcellularLocation>
</comment>
<dbReference type="GO" id="GO:0032936">
    <property type="term" value="C:SREBP-SCAP complex"/>
    <property type="evidence" value="ECO:0007669"/>
    <property type="project" value="TreeGrafter"/>
</dbReference>
<feature type="transmembrane region" description="Helical" evidence="5">
    <location>
        <begin position="59"/>
        <end position="77"/>
    </location>
</feature>